<accession>A0A0A1TNK4</accession>
<evidence type="ECO:0000313" key="4">
    <source>
        <dbReference type="EMBL" id="CEJ93030.1"/>
    </source>
</evidence>
<dbReference type="PANTHER" id="PTHR31571">
    <property type="entry name" value="ALTERED INHERITANCE OF MITOCHONDRIA PROTEIN 6"/>
    <property type="match status" value="1"/>
</dbReference>
<dbReference type="EMBL" id="CDHN01000005">
    <property type="protein sequence ID" value="CEJ93030.1"/>
    <property type="molecule type" value="Genomic_DNA"/>
</dbReference>
<name>A0A0A1TNK4_9HYPO</name>
<proteinExistence type="inferred from homology"/>
<keyword evidence="3" id="KW-0732">Signal</keyword>
<dbReference type="HOGENOM" id="CLU_655495_0_0_1"/>
<dbReference type="SUPFAM" id="SSF51695">
    <property type="entry name" value="PLC-like phosphodiesterases"/>
    <property type="match status" value="1"/>
</dbReference>
<comment type="similarity">
    <text evidence="1">Belongs to the AIM6 family.</text>
</comment>
<organism evidence="4 5">
    <name type="scientific">[Torrubiella] hemipterigena</name>
    <dbReference type="NCBI Taxonomy" id="1531966"/>
    <lineage>
        <taxon>Eukaryota</taxon>
        <taxon>Fungi</taxon>
        <taxon>Dikarya</taxon>
        <taxon>Ascomycota</taxon>
        <taxon>Pezizomycotina</taxon>
        <taxon>Sordariomycetes</taxon>
        <taxon>Hypocreomycetidae</taxon>
        <taxon>Hypocreales</taxon>
        <taxon>Clavicipitaceae</taxon>
        <taxon>Clavicipitaceae incertae sedis</taxon>
        <taxon>'Torrubiella' clade</taxon>
    </lineage>
</organism>
<dbReference type="InterPro" id="IPR017946">
    <property type="entry name" value="PLC-like_Pdiesterase_TIM-brl"/>
</dbReference>
<dbReference type="OrthoDB" id="4153866at2759"/>
<dbReference type="STRING" id="1531966.A0A0A1TNK4"/>
<dbReference type="Proteomes" id="UP000039046">
    <property type="component" value="Unassembled WGS sequence"/>
</dbReference>
<dbReference type="PANTHER" id="PTHR31571:SF1">
    <property type="entry name" value="ALTERED INHERITANCE OF MITOCHONDRIA PROTEIN 6"/>
    <property type="match status" value="1"/>
</dbReference>
<dbReference type="InterPro" id="IPR051236">
    <property type="entry name" value="HAT_RTT109-like"/>
</dbReference>
<feature type="chain" id="PRO_5001979607" description="Altered inheritance of mitochondria protein 6" evidence="3">
    <location>
        <begin position="21"/>
        <end position="454"/>
    </location>
</feature>
<dbReference type="GO" id="GO:0006629">
    <property type="term" value="P:lipid metabolic process"/>
    <property type="evidence" value="ECO:0007669"/>
    <property type="project" value="InterPro"/>
</dbReference>
<dbReference type="AlphaFoldDB" id="A0A0A1TNK4"/>
<feature type="signal peptide" evidence="3">
    <location>
        <begin position="1"/>
        <end position="20"/>
    </location>
</feature>
<keyword evidence="5" id="KW-1185">Reference proteome</keyword>
<sequence>MKGNVGWITFTSLLSQLSQAAPAQAQAQTTDGISSCGSAWMPRDDVTIAQGTDSRTGFHTAVQKFCAASNGKVVPAGGYLSIVTEVFLNGGKDPKNYGVLGFVYFEIHNKLKTDHKVSSQDCANYLLALSADGGKCSGENNHDTKGGTWQVGNNGVSYHALGNEAPPKQDALNKLYINGAVDAQSPNTGSGPPLNPWPFDSLDQVKPVACHSHNDYTRNIPVFSAFSAGCAAIEADVFYSDGDVIIGHVLPKAGRTLRVQYVDPLRAILDHNNGGKPGNNGIYKSEPSRAVTLLVDFKTKDAKTLDAVVKALQPLRDGNYLSHVADGKFVERQVTVVASGESDFDRINKGDGVPNRDVFYDAKVDHWDAKYNSLNSQYASANFKDAVGNPGSAGAFSEDQKNKVREHVKNAHGAGLKVRYYDLPGDYMWEPLAALGVDRLNADDMYDTARLVRI</sequence>
<reference evidence="4 5" key="1">
    <citation type="journal article" date="2015" name="Genome Announc.">
        <title>Draft Genome Sequence and Gene Annotation of the Entomopathogenic Fungus Verticillium hemipterigenum.</title>
        <authorList>
            <person name="Horn F."/>
            <person name="Habel A."/>
            <person name="Scharf D.H."/>
            <person name="Dworschak J."/>
            <person name="Brakhage A.A."/>
            <person name="Guthke R."/>
            <person name="Hertweck C."/>
            <person name="Linde J."/>
        </authorList>
    </citation>
    <scope>NUCLEOTIDE SEQUENCE [LARGE SCALE GENOMIC DNA]</scope>
</reference>
<evidence type="ECO:0000256" key="3">
    <source>
        <dbReference type="SAM" id="SignalP"/>
    </source>
</evidence>
<evidence type="ECO:0000313" key="5">
    <source>
        <dbReference type="Proteomes" id="UP000039046"/>
    </source>
</evidence>
<gene>
    <name evidence="4" type="ORF">VHEMI08650</name>
</gene>
<dbReference type="GO" id="GO:0008081">
    <property type="term" value="F:phosphoric diester hydrolase activity"/>
    <property type="evidence" value="ECO:0007669"/>
    <property type="project" value="InterPro"/>
</dbReference>
<evidence type="ECO:0000256" key="2">
    <source>
        <dbReference type="ARBA" id="ARBA00014286"/>
    </source>
</evidence>
<protein>
    <recommendedName>
        <fullName evidence="2">Altered inheritance of mitochondria protein 6</fullName>
    </recommendedName>
</protein>
<evidence type="ECO:0000256" key="1">
    <source>
        <dbReference type="ARBA" id="ARBA00008858"/>
    </source>
</evidence>